<gene>
    <name evidence="11" type="primary">srkA</name>
    <name evidence="13" type="ORF">ABC977_13900</name>
</gene>
<evidence type="ECO:0000313" key="14">
    <source>
        <dbReference type="Proteomes" id="UP001564408"/>
    </source>
</evidence>
<feature type="binding site" evidence="11">
    <location>
        <position position="209"/>
    </location>
    <ligand>
        <name>Mg(2+)</name>
        <dbReference type="ChEBI" id="CHEBI:18420"/>
    </ligand>
</feature>
<dbReference type="NCBIfam" id="NF008738">
    <property type="entry name" value="PRK11768.1"/>
    <property type="match status" value="1"/>
</dbReference>
<dbReference type="PANTHER" id="PTHR39573:SF1">
    <property type="entry name" value="STRESS RESPONSE KINASE A"/>
    <property type="match status" value="1"/>
</dbReference>
<comment type="similarity">
    <text evidence="11">Belongs to the SrkA/RdoA protein kinase family.</text>
</comment>
<feature type="active site" evidence="11">
    <location>
        <position position="221"/>
    </location>
</feature>
<keyword evidence="14" id="KW-1185">Reference proteome</keyword>
<dbReference type="Proteomes" id="UP001564408">
    <property type="component" value="Unassembled WGS sequence"/>
</dbReference>
<evidence type="ECO:0000256" key="5">
    <source>
        <dbReference type="ARBA" id="ARBA00022723"/>
    </source>
</evidence>
<comment type="catalytic activity">
    <reaction evidence="11">
        <text>L-seryl-[protein] + ATP = O-phospho-L-seryl-[protein] + ADP + H(+)</text>
        <dbReference type="Rhea" id="RHEA:17989"/>
        <dbReference type="Rhea" id="RHEA-COMP:9863"/>
        <dbReference type="Rhea" id="RHEA-COMP:11604"/>
        <dbReference type="ChEBI" id="CHEBI:15378"/>
        <dbReference type="ChEBI" id="CHEBI:29999"/>
        <dbReference type="ChEBI" id="CHEBI:30616"/>
        <dbReference type="ChEBI" id="CHEBI:83421"/>
        <dbReference type="ChEBI" id="CHEBI:456216"/>
        <dbReference type="EC" id="2.7.11.1"/>
    </reaction>
</comment>
<evidence type="ECO:0000313" key="13">
    <source>
        <dbReference type="EMBL" id="MEY6433495.1"/>
    </source>
</evidence>
<dbReference type="EC" id="2.7.11.1" evidence="11"/>
<dbReference type="Gene3D" id="3.30.200.70">
    <property type="match status" value="1"/>
</dbReference>
<evidence type="ECO:0000256" key="2">
    <source>
        <dbReference type="ARBA" id="ARBA00022527"/>
    </source>
</evidence>
<keyword evidence="7 11" id="KW-0418">Kinase</keyword>
<sequence>MTALNPTPYTNLTPDRVLDAIEDLGLVPDGRLLALNSYENRVYRIGLEDGSPVVAKFYRPGRWSDEQIEEEHGFTAELVEREIPTIPPLVIGGRTLHHFEGFRFTLTPMRGGRTPELEDTQVLEWLGRSIGRIHAVGARVPYRHRPTLDIATFGEAPRTLLFAEGWIPADLDTVFRSVLDQALDGVRTRFGLAGEIRTLRLHGDCHLGNLLWNQDGPLFVDLDDTRMGPAIQDLWMLLSGDRFTMSGQLAHVLAGYEAFHPFDYRELHLIEALRTLRLIHHCAWLARRWEDPAFPIAFPWFNTQHYWQDLILQLREQIAAMEEGPLWPN</sequence>
<evidence type="ECO:0000256" key="4">
    <source>
        <dbReference type="ARBA" id="ARBA00022679"/>
    </source>
</evidence>
<keyword evidence="9 11" id="KW-0460">Magnesium</keyword>
<dbReference type="SUPFAM" id="SSF56112">
    <property type="entry name" value="Protein kinase-like (PK-like)"/>
    <property type="match status" value="1"/>
</dbReference>
<evidence type="ECO:0000256" key="1">
    <source>
        <dbReference type="ARBA" id="ARBA00022490"/>
    </source>
</evidence>
<evidence type="ECO:0000256" key="11">
    <source>
        <dbReference type="HAMAP-Rule" id="MF_01497"/>
    </source>
</evidence>
<evidence type="ECO:0000256" key="10">
    <source>
        <dbReference type="ARBA" id="ARBA00023016"/>
    </source>
</evidence>
<comment type="cofactor">
    <cofactor evidence="11">
        <name>Mg(2+)</name>
        <dbReference type="ChEBI" id="CHEBI:18420"/>
    </cofactor>
</comment>
<comment type="subcellular location">
    <subcellularLocation>
        <location evidence="11">Cytoplasm</location>
    </subcellularLocation>
</comment>
<evidence type="ECO:0000256" key="8">
    <source>
        <dbReference type="ARBA" id="ARBA00022840"/>
    </source>
</evidence>
<keyword evidence="5 11" id="KW-0479">Metal-binding</keyword>
<comment type="catalytic activity">
    <reaction evidence="11">
        <text>L-threonyl-[protein] + ATP = O-phospho-L-threonyl-[protein] + ADP + H(+)</text>
        <dbReference type="Rhea" id="RHEA:46608"/>
        <dbReference type="Rhea" id="RHEA-COMP:11060"/>
        <dbReference type="Rhea" id="RHEA-COMP:11605"/>
        <dbReference type="ChEBI" id="CHEBI:15378"/>
        <dbReference type="ChEBI" id="CHEBI:30013"/>
        <dbReference type="ChEBI" id="CHEBI:30616"/>
        <dbReference type="ChEBI" id="CHEBI:61977"/>
        <dbReference type="ChEBI" id="CHEBI:456216"/>
        <dbReference type="EC" id="2.7.11.1"/>
    </reaction>
</comment>
<organism evidence="13 14">
    <name type="scientific">Thioalkalicoccus limnaeus</name>
    <dbReference type="NCBI Taxonomy" id="120681"/>
    <lineage>
        <taxon>Bacteria</taxon>
        <taxon>Pseudomonadati</taxon>
        <taxon>Pseudomonadota</taxon>
        <taxon>Gammaproteobacteria</taxon>
        <taxon>Chromatiales</taxon>
        <taxon>Chromatiaceae</taxon>
        <taxon>Thioalkalicoccus</taxon>
    </lineage>
</organism>
<dbReference type="InterPro" id="IPR032882">
    <property type="entry name" value="SrkA/RdoA"/>
</dbReference>
<reference evidence="13 14" key="1">
    <citation type="submission" date="2024-05" db="EMBL/GenBank/DDBJ databases">
        <title>Genome Sequence and Characterization of the New Strain Purple Sulfur Bacterium of Genus Thioalkalicoccus.</title>
        <authorList>
            <person name="Bryantseva I.A."/>
            <person name="Kyndt J.A."/>
            <person name="Imhoff J.F."/>
        </authorList>
    </citation>
    <scope>NUCLEOTIDE SEQUENCE [LARGE SCALE GENOMIC DNA]</scope>
    <source>
        <strain evidence="13 14">Um2</strain>
    </source>
</reference>
<evidence type="ECO:0000259" key="12">
    <source>
        <dbReference type="Pfam" id="PF01636"/>
    </source>
</evidence>
<evidence type="ECO:0000256" key="3">
    <source>
        <dbReference type="ARBA" id="ARBA00022553"/>
    </source>
</evidence>
<dbReference type="RefSeq" id="WP_369667878.1">
    <property type="nucleotide sequence ID" value="NZ_JBDKXB010000022.1"/>
</dbReference>
<keyword evidence="10 11" id="KW-0346">Stress response</keyword>
<keyword evidence="4 11" id="KW-0808">Transferase</keyword>
<dbReference type="Gene3D" id="1.10.510.10">
    <property type="entry name" value="Transferase(Phosphotransferase) domain 1"/>
    <property type="match status" value="1"/>
</dbReference>
<feature type="binding site" evidence="11">
    <location>
        <position position="221"/>
    </location>
    <ligand>
        <name>Mg(2+)</name>
        <dbReference type="ChEBI" id="CHEBI:18420"/>
    </ligand>
</feature>
<dbReference type="EMBL" id="JBDKXB010000022">
    <property type="protein sequence ID" value="MEY6433495.1"/>
    <property type="molecule type" value="Genomic_DNA"/>
</dbReference>
<keyword evidence="2 11" id="KW-0723">Serine/threonine-protein kinase</keyword>
<name>A0ABV4BM04_9GAMM</name>
<accession>A0ABV4BM04</accession>
<keyword evidence="1 11" id="KW-0963">Cytoplasm</keyword>
<comment type="subunit">
    <text evidence="11">Monomer.</text>
</comment>
<comment type="caution">
    <text evidence="13">The sequence shown here is derived from an EMBL/GenBank/DDBJ whole genome shotgun (WGS) entry which is preliminary data.</text>
</comment>
<dbReference type="HAMAP" id="MF_01497">
    <property type="entry name" value="SrkA_kinase"/>
    <property type="match status" value="1"/>
</dbReference>
<proteinExistence type="inferred from homology"/>
<evidence type="ECO:0000256" key="7">
    <source>
        <dbReference type="ARBA" id="ARBA00022777"/>
    </source>
</evidence>
<dbReference type="Pfam" id="PF01636">
    <property type="entry name" value="APH"/>
    <property type="match status" value="1"/>
</dbReference>
<dbReference type="PANTHER" id="PTHR39573">
    <property type="entry name" value="STRESS RESPONSE KINASE A"/>
    <property type="match status" value="1"/>
</dbReference>
<dbReference type="GO" id="GO:0004674">
    <property type="term" value="F:protein serine/threonine kinase activity"/>
    <property type="evidence" value="ECO:0007669"/>
    <property type="project" value="UniProtKB-KW"/>
</dbReference>
<feature type="active site" description="Proton acceptor" evidence="11">
    <location>
        <position position="204"/>
    </location>
</feature>
<dbReference type="InterPro" id="IPR011009">
    <property type="entry name" value="Kinase-like_dom_sf"/>
</dbReference>
<feature type="site" description="ATP" evidence="11">
    <location>
        <position position="37"/>
    </location>
</feature>
<feature type="domain" description="Aminoglycoside phosphotransferase" evidence="12">
    <location>
        <begin position="36"/>
        <end position="268"/>
    </location>
</feature>
<evidence type="ECO:0000256" key="9">
    <source>
        <dbReference type="ARBA" id="ARBA00022842"/>
    </source>
</evidence>
<dbReference type="Gene3D" id="1.20.1270.170">
    <property type="match status" value="1"/>
</dbReference>
<comment type="function">
    <text evidence="11">A protein kinase that phosphorylates Ser and Thr residues. Probably acts to suppress the effects of stress linked to accumulation of reactive oxygen species. Probably involved in the extracytoplasmic stress response.</text>
</comment>
<keyword evidence="8 11" id="KW-0067">ATP-binding</keyword>
<keyword evidence="3 11" id="KW-0597">Phosphoprotein</keyword>
<protein>
    <recommendedName>
        <fullName evidence="11">Stress response kinase A</fullName>
        <ecNumber evidence="11">2.7.11.1</ecNumber>
    </recommendedName>
    <alternativeName>
        <fullName evidence="11">Serine/threonine-protein kinase SrkA</fullName>
    </alternativeName>
</protein>
<keyword evidence="6 11" id="KW-0547">Nucleotide-binding</keyword>
<evidence type="ECO:0000256" key="6">
    <source>
        <dbReference type="ARBA" id="ARBA00022741"/>
    </source>
</evidence>
<dbReference type="InterPro" id="IPR002575">
    <property type="entry name" value="Aminoglycoside_PTrfase"/>
</dbReference>